<dbReference type="GO" id="GO:0006887">
    <property type="term" value="P:exocytosis"/>
    <property type="evidence" value="ECO:0007669"/>
    <property type="project" value="UniProtKB-KW"/>
</dbReference>
<keyword evidence="6" id="KW-1185">Reference proteome</keyword>
<sequence length="305" mass="33978">MDSSEEDDNFPSIESITPRSKVDSLYQSHTEKGIRKLCCELLDSKDAVENLCGNMRMKYLAFLRISEEAVEMEHELVELRKHISAQGILVQDLMTGVCHQLEEWNQSTTEIQPDPEIAEHKVEEALEALDSEERNSPELKSSGDNSSTEGSSYRSAFLKRKAVLEGRLVEFPELQRALSGLINIGKGPLAHQLLLKFYGSRLEKSIEALSPSCSVCPKTYPATLSKLVFSAISLVTVKSGSIFGDNPVYTNRVVQWAEWEIEYFVRLVKDNAPSSGTVSALRAASVCVQASLNYSLMLERQGLKL</sequence>
<dbReference type="EMBL" id="CAEKKB010000004">
    <property type="protein sequence ID" value="CAB4307236.1"/>
    <property type="molecule type" value="Genomic_DNA"/>
</dbReference>
<keyword evidence="2" id="KW-0813">Transport</keyword>
<evidence type="ECO:0000256" key="4">
    <source>
        <dbReference type="SAM" id="MobiDB-lite"/>
    </source>
</evidence>
<feature type="compositionally biased region" description="Low complexity" evidence="4">
    <location>
        <begin position="142"/>
        <end position="152"/>
    </location>
</feature>
<evidence type="ECO:0000256" key="3">
    <source>
        <dbReference type="ARBA" id="ARBA00022483"/>
    </source>
</evidence>
<dbReference type="OrthoDB" id="1727185at2759"/>
<evidence type="ECO:0008006" key="7">
    <source>
        <dbReference type="Google" id="ProtNLM"/>
    </source>
</evidence>
<dbReference type="InterPro" id="IPR033961">
    <property type="entry name" value="Exo84"/>
</dbReference>
<proteinExistence type="inferred from homology"/>
<reference evidence="6" key="1">
    <citation type="journal article" date="2020" name="Genome Biol.">
        <title>Gamete binning: chromosome-level and haplotype-resolved genome assembly enabled by high-throughput single-cell sequencing of gamete genomes.</title>
        <authorList>
            <person name="Campoy J.A."/>
            <person name="Sun H."/>
            <person name="Goel M."/>
            <person name="Jiao W.-B."/>
            <person name="Folz-Donahue K."/>
            <person name="Wang N."/>
            <person name="Rubio M."/>
            <person name="Liu C."/>
            <person name="Kukat C."/>
            <person name="Ruiz D."/>
            <person name="Huettel B."/>
            <person name="Schneeberger K."/>
        </authorList>
    </citation>
    <scope>NUCLEOTIDE SEQUENCE [LARGE SCALE GENOMIC DNA]</scope>
    <source>
        <strain evidence="6">cv. Rojo Pasion</strain>
    </source>
</reference>
<dbReference type="PANTHER" id="PTHR21426">
    <property type="entry name" value="EXOCYST COMPLEX COMPONENT 8"/>
    <property type="match status" value="1"/>
</dbReference>
<dbReference type="GO" id="GO:0000145">
    <property type="term" value="C:exocyst"/>
    <property type="evidence" value="ECO:0007669"/>
    <property type="project" value="InterPro"/>
</dbReference>
<evidence type="ECO:0000256" key="2">
    <source>
        <dbReference type="ARBA" id="ARBA00022448"/>
    </source>
</evidence>
<evidence type="ECO:0000313" key="5">
    <source>
        <dbReference type="EMBL" id="CAB4307236.1"/>
    </source>
</evidence>
<evidence type="ECO:0000313" key="6">
    <source>
        <dbReference type="Proteomes" id="UP000507245"/>
    </source>
</evidence>
<dbReference type="SUPFAM" id="SSF74788">
    <property type="entry name" value="Cullin repeat-like"/>
    <property type="match status" value="1"/>
</dbReference>
<dbReference type="AlphaFoldDB" id="A0A6J5WZM0"/>
<feature type="region of interest" description="Disordered" evidence="4">
    <location>
        <begin position="129"/>
        <end position="152"/>
    </location>
</feature>
<name>A0A6J5WZM0_PRUAR</name>
<gene>
    <name evidence="5" type="ORF">ORAREDHAP_LOCUS25795</name>
</gene>
<keyword evidence="3" id="KW-0268">Exocytosis</keyword>
<accession>A0A6J5WZM0</accession>
<dbReference type="GO" id="GO:0008104">
    <property type="term" value="P:intracellular protein localization"/>
    <property type="evidence" value="ECO:0007669"/>
    <property type="project" value="TreeGrafter"/>
</dbReference>
<dbReference type="PANTHER" id="PTHR21426:SF2">
    <property type="entry name" value="EXOCYST COMPLEX COMPONENT EXO84C"/>
    <property type="match status" value="1"/>
</dbReference>
<organism evidence="5 6">
    <name type="scientific">Prunus armeniaca</name>
    <name type="common">Apricot</name>
    <name type="synonym">Armeniaca vulgaris</name>
    <dbReference type="NCBI Taxonomy" id="36596"/>
    <lineage>
        <taxon>Eukaryota</taxon>
        <taxon>Viridiplantae</taxon>
        <taxon>Streptophyta</taxon>
        <taxon>Embryophyta</taxon>
        <taxon>Tracheophyta</taxon>
        <taxon>Spermatophyta</taxon>
        <taxon>Magnoliopsida</taxon>
        <taxon>eudicotyledons</taxon>
        <taxon>Gunneridae</taxon>
        <taxon>Pentapetalae</taxon>
        <taxon>rosids</taxon>
        <taxon>fabids</taxon>
        <taxon>Rosales</taxon>
        <taxon>Rosaceae</taxon>
        <taxon>Amygdaloideae</taxon>
        <taxon>Amygdaleae</taxon>
        <taxon>Prunus</taxon>
    </lineage>
</organism>
<evidence type="ECO:0000256" key="1">
    <source>
        <dbReference type="ARBA" id="ARBA00007210"/>
    </source>
</evidence>
<dbReference type="GO" id="GO:0006893">
    <property type="term" value="P:Golgi to plasma membrane transport"/>
    <property type="evidence" value="ECO:0007669"/>
    <property type="project" value="TreeGrafter"/>
</dbReference>
<dbReference type="InterPro" id="IPR016159">
    <property type="entry name" value="Cullin_repeat-like_dom_sf"/>
</dbReference>
<protein>
    <recommendedName>
        <fullName evidence="7">Exocyst component Exo84 C-terminal domain-containing protein</fullName>
    </recommendedName>
</protein>
<dbReference type="Proteomes" id="UP000507245">
    <property type="component" value="Unassembled WGS sequence"/>
</dbReference>
<comment type="similarity">
    <text evidence="1">Belongs to the EXO84 family.</text>
</comment>